<evidence type="ECO:0000256" key="6">
    <source>
        <dbReference type="ARBA" id="ARBA00022982"/>
    </source>
</evidence>
<evidence type="ECO:0000259" key="9">
    <source>
        <dbReference type="Pfam" id="PF14537"/>
    </source>
</evidence>
<name>A0A1T4NMF0_9FIRM</name>
<organism evidence="10 11">
    <name type="scientific">Selenihalanaerobacter shriftii</name>
    <dbReference type="NCBI Taxonomy" id="142842"/>
    <lineage>
        <taxon>Bacteria</taxon>
        <taxon>Bacillati</taxon>
        <taxon>Bacillota</taxon>
        <taxon>Clostridia</taxon>
        <taxon>Halanaerobiales</taxon>
        <taxon>Halobacteroidaceae</taxon>
        <taxon>Selenihalanaerobacter</taxon>
    </lineage>
</organism>
<evidence type="ECO:0000256" key="4">
    <source>
        <dbReference type="ARBA" id="ARBA00022723"/>
    </source>
</evidence>
<dbReference type="Gene3D" id="1.10.780.10">
    <property type="entry name" value="Hydroxylamine Oxidoreductase, Chain A, domain 1"/>
    <property type="match status" value="1"/>
</dbReference>
<accession>A0A1T4NMF0</accession>
<dbReference type="InterPro" id="IPR036280">
    <property type="entry name" value="Multihaem_cyt_sf"/>
</dbReference>
<dbReference type="RefSeq" id="WP_078810309.1">
    <property type="nucleotide sequence ID" value="NZ_FUWM01000015.1"/>
</dbReference>
<dbReference type="OrthoDB" id="9788513at2"/>
<keyword evidence="2" id="KW-0813">Transport</keyword>
<dbReference type="Gene3D" id="3.90.10.10">
    <property type="entry name" value="Cytochrome C3"/>
    <property type="match status" value="1"/>
</dbReference>
<dbReference type="EMBL" id="FUWM01000015">
    <property type="protein sequence ID" value="SJZ80384.1"/>
    <property type="molecule type" value="Genomic_DNA"/>
</dbReference>
<dbReference type="Proteomes" id="UP000190625">
    <property type="component" value="Unassembled WGS sequence"/>
</dbReference>
<proteinExistence type="predicted"/>
<dbReference type="GO" id="GO:0030313">
    <property type="term" value="C:cell envelope"/>
    <property type="evidence" value="ECO:0007669"/>
    <property type="project" value="UniProtKB-SubCell"/>
</dbReference>
<keyword evidence="3" id="KW-0349">Heme</keyword>
<dbReference type="InterPro" id="IPR012286">
    <property type="entry name" value="Tetrahaem_cytochrome"/>
</dbReference>
<keyword evidence="11" id="KW-1185">Reference proteome</keyword>
<protein>
    <submittedName>
        <fullName evidence="10">Cytochrome c554 and c-prime</fullName>
    </submittedName>
</protein>
<feature type="signal peptide" evidence="8">
    <location>
        <begin position="1"/>
        <end position="25"/>
    </location>
</feature>
<evidence type="ECO:0000256" key="7">
    <source>
        <dbReference type="ARBA" id="ARBA00023004"/>
    </source>
</evidence>
<keyword evidence="5 8" id="KW-0732">Signal</keyword>
<evidence type="ECO:0000313" key="11">
    <source>
        <dbReference type="Proteomes" id="UP000190625"/>
    </source>
</evidence>
<evidence type="ECO:0000256" key="2">
    <source>
        <dbReference type="ARBA" id="ARBA00022448"/>
    </source>
</evidence>
<feature type="chain" id="PRO_5013205024" evidence="8">
    <location>
        <begin position="26"/>
        <end position="466"/>
    </location>
</feature>
<keyword evidence="4" id="KW-0479">Metal-binding</keyword>
<keyword evidence="7" id="KW-0408">Iron</keyword>
<evidence type="ECO:0000256" key="5">
    <source>
        <dbReference type="ARBA" id="ARBA00022729"/>
    </source>
</evidence>
<reference evidence="11" key="1">
    <citation type="submission" date="2017-02" db="EMBL/GenBank/DDBJ databases">
        <authorList>
            <person name="Varghese N."/>
            <person name="Submissions S."/>
        </authorList>
    </citation>
    <scope>NUCLEOTIDE SEQUENCE [LARGE SCALE GENOMIC DNA]</scope>
    <source>
        <strain evidence="11">ATCC BAA-73</strain>
    </source>
</reference>
<dbReference type="STRING" id="142842.SAMN02745118_01860"/>
<dbReference type="AlphaFoldDB" id="A0A1T4NMF0"/>
<evidence type="ECO:0000313" key="10">
    <source>
        <dbReference type="EMBL" id="SJZ80384.1"/>
    </source>
</evidence>
<sequence length="466" mass="52611">MKRKFKVSLILILMLLVFMSLAVNASEKGCLDCHSDQEYLKSKEDSKVYVSQKKFNKDTHAMFGCVTCHQGNLSASSKEEAHQNLISKPGTSNKAEETCGQCHTDISHRFEKSLHGTARGQKNGAVHLLGEEVGTQTWNDYCARCHADCSDCHLKEKDDQGNMVTAVDSHNFKQPTTSNCVDCHSQTGFSYVGWGEEYPESVHSKAGLECVDCHGEEQMHGDGEVHQSMTEVVDNNCADCHDNKKKEYNGLPVNQFNEYSYPHATHKDDLDCSACHTDWYMNCQEGCHLEEPPKYTVGELTSDDFYLGRYEGKVYTMTKTPLPTYPEVPNKDVPGHAWVVKVRHSWSDKAKSCETCHTNKKIYPQKLPTIKGKLIKKETVDRIYIDKERFKNSVHGMLGLECADCHQVDRTAKCIDCHSIENIKPIIETADKANEAKGDLKEKLDKIRKEFHYNPGEANSSLKELN</sequence>
<feature type="domain" description="Tetrahaem cytochrome" evidence="9">
    <location>
        <begin position="202"/>
        <end position="288"/>
    </location>
</feature>
<dbReference type="InterPro" id="IPR051829">
    <property type="entry name" value="Multiheme_Cytochr_ET"/>
</dbReference>
<keyword evidence="6" id="KW-0249">Electron transport</keyword>
<evidence type="ECO:0000256" key="1">
    <source>
        <dbReference type="ARBA" id="ARBA00004196"/>
    </source>
</evidence>
<dbReference type="GO" id="GO:0046872">
    <property type="term" value="F:metal ion binding"/>
    <property type="evidence" value="ECO:0007669"/>
    <property type="project" value="UniProtKB-KW"/>
</dbReference>
<dbReference type="Gene3D" id="1.10.1130.10">
    <property type="entry name" value="Flavocytochrome C3, Chain A"/>
    <property type="match status" value="1"/>
</dbReference>
<comment type="subcellular location">
    <subcellularLocation>
        <location evidence="1">Cell envelope</location>
    </subcellularLocation>
</comment>
<dbReference type="PANTHER" id="PTHR35038">
    <property type="entry name" value="DISSIMILATORY SULFITE REDUCTASE SIRA"/>
    <property type="match status" value="1"/>
</dbReference>
<gene>
    <name evidence="10" type="ORF">SAMN02745118_01860</name>
</gene>
<evidence type="ECO:0000256" key="8">
    <source>
        <dbReference type="SAM" id="SignalP"/>
    </source>
</evidence>
<dbReference type="SUPFAM" id="SSF48695">
    <property type="entry name" value="Multiheme cytochromes"/>
    <property type="match status" value="2"/>
</dbReference>
<evidence type="ECO:0000256" key="3">
    <source>
        <dbReference type="ARBA" id="ARBA00022617"/>
    </source>
</evidence>
<dbReference type="Pfam" id="PF14537">
    <property type="entry name" value="Cytochrom_c3_2"/>
    <property type="match status" value="1"/>
</dbReference>